<evidence type="ECO:0000313" key="2">
    <source>
        <dbReference type="Proteomes" id="UP000054047"/>
    </source>
</evidence>
<evidence type="ECO:0000313" key="1">
    <source>
        <dbReference type="EMBL" id="KIH67834.1"/>
    </source>
</evidence>
<dbReference type="OrthoDB" id="10253954at2759"/>
<dbReference type="Proteomes" id="UP000054047">
    <property type="component" value="Unassembled WGS sequence"/>
</dbReference>
<proteinExistence type="predicted"/>
<sequence>MGCWTGKDSFFAFSYSSLIPYQLTLCTYELVTDGSSSATFAVDVRKAYTFKVAAATMKGSGPFSPVLTINPDPAEENFKSNTRGGLHAQDFEYSEALDLGLQLDLTEHAVVAAVQRESTAAAAELNEWSHSRLRL</sequence>
<dbReference type="EMBL" id="KN726555">
    <property type="protein sequence ID" value="KIH67834.1"/>
    <property type="molecule type" value="Genomic_DNA"/>
</dbReference>
<accession>A0A0C2H8C0</accession>
<dbReference type="AlphaFoldDB" id="A0A0C2H8C0"/>
<reference evidence="1 2" key="1">
    <citation type="submission" date="2013-12" db="EMBL/GenBank/DDBJ databases">
        <title>Draft genome of the parsitic nematode Ancylostoma duodenale.</title>
        <authorList>
            <person name="Mitreva M."/>
        </authorList>
    </citation>
    <scope>NUCLEOTIDE SEQUENCE [LARGE SCALE GENOMIC DNA]</scope>
    <source>
        <strain evidence="1 2">Zhejiang</strain>
    </source>
</reference>
<organism evidence="1 2">
    <name type="scientific">Ancylostoma duodenale</name>
    <dbReference type="NCBI Taxonomy" id="51022"/>
    <lineage>
        <taxon>Eukaryota</taxon>
        <taxon>Metazoa</taxon>
        <taxon>Ecdysozoa</taxon>
        <taxon>Nematoda</taxon>
        <taxon>Chromadorea</taxon>
        <taxon>Rhabditida</taxon>
        <taxon>Rhabditina</taxon>
        <taxon>Rhabditomorpha</taxon>
        <taxon>Strongyloidea</taxon>
        <taxon>Ancylostomatidae</taxon>
        <taxon>Ancylostomatinae</taxon>
        <taxon>Ancylostoma</taxon>
    </lineage>
</organism>
<keyword evidence="2" id="KW-1185">Reference proteome</keyword>
<name>A0A0C2H8C0_9BILA</name>
<gene>
    <name evidence="1" type="ORF">ANCDUO_01830</name>
</gene>
<protein>
    <submittedName>
        <fullName evidence="1">Uncharacterized protein</fullName>
    </submittedName>
</protein>